<dbReference type="InterPro" id="IPR020846">
    <property type="entry name" value="MFS_dom"/>
</dbReference>
<dbReference type="InterPro" id="IPR011701">
    <property type="entry name" value="MFS"/>
</dbReference>
<reference evidence="7 8" key="1">
    <citation type="submission" date="2016-10" db="EMBL/GenBank/DDBJ databases">
        <authorList>
            <person name="de Groot N.N."/>
        </authorList>
    </citation>
    <scope>NUCLEOTIDE SEQUENCE [LARGE SCALE GENOMIC DNA]</scope>
    <source>
        <strain evidence="7 8">CGMCC 4.3491</strain>
    </source>
</reference>
<dbReference type="Proteomes" id="UP000198891">
    <property type="component" value="Unassembled WGS sequence"/>
</dbReference>
<dbReference type="InterPro" id="IPR052524">
    <property type="entry name" value="MFS_Cyanate_Porter"/>
</dbReference>
<feature type="transmembrane region" description="Helical" evidence="5">
    <location>
        <begin position="378"/>
        <end position="399"/>
    </location>
</feature>
<feature type="transmembrane region" description="Helical" evidence="5">
    <location>
        <begin position="219"/>
        <end position="238"/>
    </location>
</feature>
<dbReference type="EMBL" id="FNPZ01000011">
    <property type="protein sequence ID" value="SDZ57044.1"/>
    <property type="molecule type" value="Genomic_DNA"/>
</dbReference>
<evidence type="ECO:0000256" key="2">
    <source>
        <dbReference type="ARBA" id="ARBA00022692"/>
    </source>
</evidence>
<keyword evidence="8" id="KW-1185">Reference proteome</keyword>
<dbReference type="PROSITE" id="PS50850">
    <property type="entry name" value="MFS"/>
    <property type="match status" value="1"/>
</dbReference>
<gene>
    <name evidence="7" type="ORF">SAMN05216554_0091</name>
</gene>
<evidence type="ECO:0000259" key="6">
    <source>
        <dbReference type="PROSITE" id="PS50850"/>
    </source>
</evidence>
<sequence length="406" mass="42185">MPEHRPLPIWAGRGAALLGIVLVAFTLRQAVAAISPILSDIRADIPISNIGVGLLGTLPPILFAVSGFIAPQVARRIGLDGGILLALVLMTAGHITRAIAPGFAILLVGSIVAFAGTGIGNVLLPSIVRRYFPDRVALLTAVYACIVGVSTAVPAALAAPIAEQGGWRFSLGVWSATSVVALVPWIIILARERRLRLPDAVAVESRPAALVKRLWRSRVALSITVLFSTSTICTYAAFAWLPEILGDVAGSTPTEAGVLLAVTGIVSVPGALIAPLLVERMRTVGWLIAAGVASFAFGYLGLLFAPATSTLLWVLLIGSGSILFPVSLVLINVRTRTQGGTVALSGFAQGIAYALGALGPLIVGLLHDVTGGWTLPLLFLLAVALVATIPAITLARPVFVEDELDR</sequence>
<feature type="transmembrane region" description="Helical" evidence="5">
    <location>
        <begin position="343"/>
        <end position="366"/>
    </location>
</feature>
<organism evidence="7 8">
    <name type="scientific">Herbiconiux ginsengi</name>
    <dbReference type="NCBI Taxonomy" id="381665"/>
    <lineage>
        <taxon>Bacteria</taxon>
        <taxon>Bacillati</taxon>
        <taxon>Actinomycetota</taxon>
        <taxon>Actinomycetes</taxon>
        <taxon>Micrococcales</taxon>
        <taxon>Microbacteriaceae</taxon>
        <taxon>Herbiconiux</taxon>
    </lineage>
</organism>
<dbReference type="PANTHER" id="PTHR23523">
    <property type="match status" value="1"/>
</dbReference>
<evidence type="ECO:0000313" key="8">
    <source>
        <dbReference type="Proteomes" id="UP000198891"/>
    </source>
</evidence>
<comment type="subcellular location">
    <subcellularLocation>
        <location evidence="1">Cell membrane</location>
        <topology evidence="1">Multi-pass membrane protein</topology>
    </subcellularLocation>
</comment>
<dbReference type="PANTHER" id="PTHR23523:SF2">
    <property type="entry name" value="2-NITROIMIDAZOLE TRANSPORTER"/>
    <property type="match status" value="1"/>
</dbReference>
<feature type="domain" description="Major facilitator superfamily (MFS) profile" evidence="6">
    <location>
        <begin position="16"/>
        <end position="399"/>
    </location>
</feature>
<dbReference type="AlphaFoldDB" id="A0A1H3U3H8"/>
<keyword evidence="4 5" id="KW-0472">Membrane</keyword>
<dbReference type="Gene3D" id="1.20.1250.20">
    <property type="entry name" value="MFS general substrate transporter like domains"/>
    <property type="match status" value="2"/>
</dbReference>
<feature type="transmembrane region" description="Helical" evidence="5">
    <location>
        <begin position="171"/>
        <end position="190"/>
    </location>
</feature>
<feature type="transmembrane region" description="Helical" evidence="5">
    <location>
        <begin position="102"/>
        <end position="124"/>
    </location>
</feature>
<feature type="transmembrane region" description="Helical" evidence="5">
    <location>
        <begin position="77"/>
        <end position="96"/>
    </location>
</feature>
<evidence type="ECO:0000313" key="7">
    <source>
        <dbReference type="EMBL" id="SDZ57044.1"/>
    </source>
</evidence>
<dbReference type="RefSeq" id="WP_092558505.1">
    <property type="nucleotide sequence ID" value="NZ_FNPZ01000011.1"/>
</dbReference>
<accession>A0A1H3U3H8</accession>
<dbReference type="GO" id="GO:0022857">
    <property type="term" value="F:transmembrane transporter activity"/>
    <property type="evidence" value="ECO:0007669"/>
    <property type="project" value="InterPro"/>
</dbReference>
<name>A0A1H3U3H8_9MICO</name>
<keyword evidence="2 5" id="KW-0812">Transmembrane</keyword>
<dbReference type="STRING" id="381665.SAMN05216554_0091"/>
<protein>
    <submittedName>
        <fullName evidence="7">MFS transporter, CP family, cyanate transporter</fullName>
    </submittedName>
</protein>
<feature type="transmembrane region" description="Helical" evidence="5">
    <location>
        <begin position="258"/>
        <end position="278"/>
    </location>
</feature>
<evidence type="ECO:0000256" key="5">
    <source>
        <dbReference type="SAM" id="Phobius"/>
    </source>
</evidence>
<feature type="transmembrane region" description="Helical" evidence="5">
    <location>
        <begin position="311"/>
        <end position="331"/>
    </location>
</feature>
<evidence type="ECO:0000256" key="4">
    <source>
        <dbReference type="ARBA" id="ARBA00023136"/>
    </source>
</evidence>
<proteinExistence type="predicted"/>
<evidence type="ECO:0000256" key="3">
    <source>
        <dbReference type="ARBA" id="ARBA00022989"/>
    </source>
</evidence>
<dbReference type="InterPro" id="IPR036259">
    <property type="entry name" value="MFS_trans_sf"/>
</dbReference>
<feature type="transmembrane region" description="Helical" evidence="5">
    <location>
        <begin position="48"/>
        <end position="70"/>
    </location>
</feature>
<evidence type="ECO:0000256" key="1">
    <source>
        <dbReference type="ARBA" id="ARBA00004651"/>
    </source>
</evidence>
<keyword evidence="3 5" id="KW-1133">Transmembrane helix</keyword>
<dbReference type="Pfam" id="PF07690">
    <property type="entry name" value="MFS_1"/>
    <property type="match status" value="1"/>
</dbReference>
<dbReference type="OrthoDB" id="5317164at2"/>
<feature type="transmembrane region" description="Helical" evidence="5">
    <location>
        <begin position="285"/>
        <end position="305"/>
    </location>
</feature>
<dbReference type="GO" id="GO:0005886">
    <property type="term" value="C:plasma membrane"/>
    <property type="evidence" value="ECO:0007669"/>
    <property type="project" value="UniProtKB-SubCell"/>
</dbReference>
<feature type="transmembrane region" description="Helical" evidence="5">
    <location>
        <begin position="136"/>
        <end position="159"/>
    </location>
</feature>
<dbReference type="SUPFAM" id="SSF103473">
    <property type="entry name" value="MFS general substrate transporter"/>
    <property type="match status" value="1"/>
</dbReference>